<name>A0ABS1E1S9_RUBGE</name>
<evidence type="ECO:0000313" key="2">
    <source>
        <dbReference type="Proteomes" id="UP001041814"/>
    </source>
</evidence>
<evidence type="ECO:0008006" key="3">
    <source>
        <dbReference type="Google" id="ProtNLM"/>
    </source>
</evidence>
<comment type="caution">
    <text evidence="1">The sequence shown here is derived from an EMBL/GenBank/DDBJ whole genome shotgun (WGS) entry which is preliminary data.</text>
</comment>
<proteinExistence type="predicted"/>
<reference evidence="1" key="1">
    <citation type="submission" date="2017-08" db="EMBL/GenBank/DDBJ databases">
        <authorList>
            <person name="Imhoff J.F."/>
            <person name="Rahn T."/>
            <person name="Kuenzel S."/>
            <person name="Neulinger S.C."/>
        </authorList>
    </citation>
    <scope>NUCLEOTIDE SEQUENCE</scope>
    <source>
        <strain evidence="1">IM 151</strain>
    </source>
</reference>
<organism evidence="1 2">
    <name type="scientific">Rubrivivax gelatinosus</name>
    <name type="common">Rhodocyclus gelatinosus</name>
    <name type="synonym">Rhodopseudomonas gelatinosa</name>
    <dbReference type="NCBI Taxonomy" id="28068"/>
    <lineage>
        <taxon>Bacteria</taxon>
        <taxon>Pseudomonadati</taxon>
        <taxon>Pseudomonadota</taxon>
        <taxon>Betaproteobacteria</taxon>
        <taxon>Burkholderiales</taxon>
        <taxon>Sphaerotilaceae</taxon>
        <taxon>Rubrivivax</taxon>
    </lineage>
</organism>
<feature type="non-terminal residue" evidence="1">
    <location>
        <position position="75"/>
    </location>
</feature>
<keyword evidence="2" id="KW-1185">Reference proteome</keyword>
<dbReference type="EMBL" id="NRRU01000156">
    <property type="protein sequence ID" value="MBK1715793.1"/>
    <property type="molecule type" value="Genomic_DNA"/>
</dbReference>
<accession>A0ABS1E1S9</accession>
<dbReference type="Proteomes" id="UP001041814">
    <property type="component" value="Unassembled WGS sequence"/>
</dbReference>
<reference evidence="1" key="2">
    <citation type="journal article" date="2020" name="Microorganisms">
        <title>Osmotic Adaptation and Compatible Solute Biosynthesis of Phototrophic Bacteria as Revealed from Genome Analyses.</title>
        <authorList>
            <person name="Imhoff J.F."/>
            <person name="Rahn T."/>
            <person name="Kunzel S."/>
            <person name="Keller A."/>
            <person name="Neulinger S.C."/>
        </authorList>
    </citation>
    <scope>NUCLEOTIDE SEQUENCE</scope>
    <source>
        <strain evidence="1">IM 151</strain>
    </source>
</reference>
<gene>
    <name evidence="1" type="ORF">CKO43_23885</name>
</gene>
<dbReference type="RefSeq" id="WP_200380255.1">
    <property type="nucleotide sequence ID" value="NZ_NRRU01000156.1"/>
</dbReference>
<evidence type="ECO:0000313" key="1">
    <source>
        <dbReference type="EMBL" id="MBK1715793.1"/>
    </source>
</evidence>
<protein>
    <recommendedName>
        <fullName evidence="3">DUF222 domain-containing protein</fullName>
    </recommendedName>
</protein>
<sequence>MKEAGHAPGWAEIEPLLDEALALAPAERERFLQTLPPARRHCRDTLARLLAADAAAEFGDQRPGADDFAGGVLCL</sequence>